<dbReference type="Pfam" id="PF12802">
    <property type="entry name" value="MarR_2"/>
    <property type="match status" value="1"/>
</dbReference>
<organism evidence="5 6">
    <name type="scientific">Candidatus Enterocloster excrementigallinarum</name>
    <dbReference type="NCBI Taxonomy" id="2838558"/>
    <lineage>
        <taxon>Bacteria</taxon>
        <taxon>Bacillati</taxon>
        <taxon>Bacillota</taxon>
        <taxon>Clostridia</taxon>
        <taxon>Lachnospirales</taxon>
        <taxon>Lachnospiraceae</taxon>
        <taxon>Enterocloster</taxon>
    </lineage>
</organism>
<dbReference type="InterPro" id="IPR036390">
    <property type="entry name" value="WH_DNA-bd_sf"/>
</dbReference>
<name>A0A9D2PQH6_9FIRM</name>
<dbReference type="SUPFAM" id="SSF46785">
    <property type="entry name" value="Winged helix' DNA-binding domain"/>
    <property type="match status" value="1"/>
</dbReference>
<comment type="caution">
    <text evidence="5">The sequence shown here is derived from an EMBL/GenBank/DDBJ whole genome shotgun (WGS) entry which is preliminary data.</text>
</comment>
<evidence type="ECO:0000256" key="2">
    <source>
        <dbReference type="ARBA" id="ARBA00023125"/>
    </source>
</evidence>
<protein>
    <submittedName>
        <fullName evidence="5">MarR family transcriptional regulator</fullName>
    </submittedName>
</protein>
<evidence type="ECO:0000259" key="4">
    <source>
        <dbReference type="PROSITE" id="PS50995"/>
    </source>
</evidence>
<keyword evidence="3" id="KW-0804">Transcription</keyword>
<reference evidence="5" key="2">
    <citation type="submission" date="2021-04" db="EMBL/GenBank/DDBJ databases">
        <authorList>
            <person name="Gilroy R."/>
        </authorList>
    </citation>
    <scope>NUCLEOTIDE SEQUENCE</scope>
    <source>
        <strain evidence="5">CHK198-12963</strain>
    </source>
</reference>
<dbReference type="GO" id="GO:0003677">
    <property type="term" value="F:DNA binding"/>
    <property type="evidence" value="ECO:0007669"/>
    <property type="project" value="UniProtKB-KW"/>
</dbReference>
<reference evidence="5" key="1">
    <citation type="journal article" date="2021" name="PeerJ">
        <title>Extensive microbial diversity within the chicken gut microbiome revealed by metagenomics and culture.</title>
        <authorList>
            <person name="Gilroy R."/>
            <person name="Ravi A."/>
            <person name="Getino M."/>
            <person name="Pursley I."/>
            <person name="Horton D.L."/>
            <person name="Alikhan N.F."/>
            <person name="Baker D."/>
            <person name="Gharbi K."/>
            <person name="Hall N."/>
            <person name="Watson M."/>
            <person name="Adriaenssens E.M."/>
            <person name="Foster-Nyarko E."/>
            <person name="Jarju S."/>
            <person name="Secka A."/>
            <person name="Antonio M."/>
            <person name="Oren A."/>
            <person name="Chaudhuri R.R."/>
            <person name="La Ragione R."/>
            <person name="Hildebrand F."/>
            <person name="Pallen M.J."/>
        </authorList>
    </citation>
    <scope>NUCLEOTIDE SEQUENCE</scope>
    <source>
        <strain evidence="5">CHK198-12963</strain>
    </source>
</reference>
<proteinExistence type="predicted"/>
<dbReference type="SMART" id="SM00347">
    <property type="entry name" value="HTH_MARR"/>
    <property type="match status" value="1"/>
</dbReference>
<gene>
    <name evidence="5" type="ORF">H9931_00810</name>
</gene>
<dbReference type="EMBL" id="DWWB01000003">
    <property type="protein sequence ID" value="HJC65249.1"/>
    <property type="molecule type" value="Genomic_DNA"/>
</dbReference>
<dbReference type="PANTHER" id="PTHR42756">
    <property type="entry name" value="TRANSCRIPTIONAL REGULATOR, MARR"/>
    <property type="match status" value="1"/>
</dbReference>
<keyword evidence="2" id="KW-0238">DNA-binding</keyword>
<dbReference type="Proteomes" id="UP000823863">
    <property type="component" value="Unassembled WGS sequence"/>
</dbReference>
<evidence type="ECO:0000313" key="6">
    <source>
        <dbReference type="Proteomes" id="UP000823863"/>
    </source>
</evidence>
<dbReference type="Gene3D" id="1.10.10.10">
    <property type="entry name" value="Winged helix-like DNA-binding domain superfamily/Winged helix DNA-binding domain"/>
    <property type="match status" value="1"/>
</dbReference>
<dbReference type="InterPro" id="IPR000835">
    <property type="entry name" value="HTH_MarR-typ"/>
</dbReference>
<dbReference type="PROSITE" id="PS50995">
    <property type="entry name" value="HTH_MARR_2"/>
    <property type="match status" value="1"/>
</dbReference>
<dbReference type="GO" id="GO:0003700">
    <property type="term" value="F:DNA-binding transcription factor activity"/>
    <property type="evidence" value="ECO:0007669"/>
    <property type="project" value="InterPro"/>
</dbReference>
<feature type="domain" description="HTH marR-type" evidence="4">
    <location>
        <begin position="1"/>
        <end position="136"/>
    </location>
</feature>
<dbReference type="PANTHER" id="PTHR42756:SF1">
    <property type="entry name" value="TRANSCRIPTIONAL REPRESSOR OF EMRAB OPERON"/>
    <property type="match status" value="1"/>
</dbReference>
<evidence type="ECO:0000256" key="3">
    <source>
        <dbReference type="ARBA" id="ARBA00023163"/>
    </source>
</evidence>
<evidence type="ECO:0000256" key="1">
    <source>
        <dbReference type="ARBA" id="ARBA00023015"/>
    </source>
</evidence>
<keyword evidence="1" id="KW-0805">Transcription regulation</keyword>
<dbReference type="InterPro" id="IPR036388">
    <property type="entry name" value="WH-like_DNA-bd_sf"/>
</dbReference>
<evidence type="ECO:0000313" key="5">
    <source>
        <dbReference type="EMBL" id="HJC65249.1"/>
    </source>
</evidence>
<dbReference type="AlphaFoldDB" id="A0A9D2PQH6"/>
<accession>A0A9D2PQH6</accession>
<sequence length="146" mass="16693">MNGTDFLTGSRRIRKLYEARISRVCGRYGLTQIETDILAFLSNHPGKDTAGDIVRLRMLQKGNVSQAVEDLLGRGYLEKSQDPKDRRKLHLHLAGKSEEVIQAITQVRAEYLRELFVDFSPEEVGQFNALFQRIFENAAIALERKE</sequence>